<organism evidence="1 2">
    <name type="scientific">Paenibacillus aquistagni</name>
    <dbReference type="NCBI Taxonomy" id="1852522"/>
    <lineage>
        <taxon>Bacteria</taxon>
        <taxon>Bacillati</taxon>
        <taxon>Bacillota</taxon>
        <taxon>Bacilli</taxon>
        <taxon>Bacillales</taxon>
        <taxon>Paenibacillaceae</taxon>
        <taxon>Paenibacillus</taxon>
    </lineage>
</organism>
<dbReference type="AlphaFoldDB" id="A0A1X7M026"/>
<dbReference type="Gene3D" id="3.40.50.300">
    <property type="entry name" value="P-loop containing nucleotide triphosphate hydrolases"/>
    <property type="match status" value="1"/>
</dbReference>
<dbReference type="RefSeq" id="WP_085499118.1">
    <property type="nucleotide sequence ID" value="NZ_FXAZ01000013.1"/>
</dbReference>
<dbReference type="STRING" id="1852522.SAMN06295960_4959"/>
<dbReference type="SUPFAM" id="SSF52540">
    <property type="entry name" value="P-loop containing nucleoside triphosphate hydrolases"/>
    <property type="match status" value="1"/>
</dbReference>
<keyword evidence="1" id="KW-0969">Cilium</keyword>
<name>A0A1X7M026_9BACL</name>
<proteinExistence type="predicted"/>
<protein>
    <submittedName>
        <fullName evidence="1">MinD-like ATPase involved in chromosome partitioning or flagellar assembly</fullName>
    </submittedName>
</protein>
<dbReference type="EMBL" id="FXAZ01000013">
    <property type="protein sequence ID" value="SMG59508.1"/>
    <property type="molecule type" value="Genomic_DNA"/>
</dbReference>
<accession>A0A1X7M026</accession>
<evidence type="ECO:0000313" key="1">
    <source>
        <dbReference type="EMBL" id="SMG59508.1"/>
    </source>
</evidence>
<sequence length="274" mass="30971">MDRREAEIKEILTKISSKDLIGAELQDSKLIYSVVGFLPASDGVDNALLISNLGYLLAQKGLNTCMVDLKVFYPNIHHFVDAVPPKKGEGLIKVLKSDKIDLRDELIVTKYERLYLLSPSPQDLLEEYFDFNFEQIERVITILKQTFDIVLIDIPNNPPLEFCLAAMRSCHLGFFTAAERMEGVINMVKLLDFANSVGISTAKFTSVILMNLHHIDFDVSVMKEMGFNIVAALPFVKDGVARSNKGKLYVKDNPLFNRQFIKEMHRLADQLASQ</sequence>
<keyword evidence="2" id="KW-1185">Reference proteome</keyword>
<keyword evidence="1" id="KW-0966">Cell projection</keyword>
<keyword evidence="1" id="KW-0282">Flagellum</keyword>
<evidence type="ECO:0000313" key="2">
    <source>
        <dbReference type="Proteomes" id="UP000193834"/>
    </source>
</evidence>
<dbReference type="Proteomes" id="UP000193834">
    <property type="component" value="Unassembled WGS sequence"/>
</dbReference>
<dbReference type="InterPro" id="IPR027417">
    <property type="entry name" value="P-loop_NTPase"/>
</dbReference>
<gene>
    <name evidence="1" type="ORF">SAMN06295960_4959</name>
</gene>
<reference evidence="1 2" key="1">
    <citation type="submission" date="2017-04" db="EMBL/GenBank/DDBJ databases">
        <authorList>
            <person name="Afonso C.L."/>
            <person name="Miller P.J."/>
            <person name="Scott M.A."/>
            <person name="Spackman E."/>
            <person name="Goraichik I."/>
            <person name="Dimitrov K.M."/>
            <person name="Suarez D.L."/>
            <person name="Swayne D.E."/>
        </authorList>
    </citation>
    <scope>NUCLEOTIDE SEQUENCE [LARGE SCALE GENOMIC DNA]</scope>
    <source>
        <strain evidence="1 2">11</strain>
    </source>
</reference>
<dbReference type="OrthoDB" id="2080511at2"/>